<protein>
    <submittedName>
        <fullName evidence="1">Uncharacterized protein</fullName>
    </submittedName>
</protein>
<dbReference type="EMBL" id="JAESVB010000004">
    <property type="protein sequence ID" value="MCB8875753.1"/>
    <property type="molecule type" value="Genomic_DNA"/>
</dbReference>
<dbReference type="RefSeq" id="WP_227321413.1">
    <property type="nucleotide sequence ID" value="NZ_JAESVB010000004.1"/>
</dbReference>
<sequence length="142" mass="14787">MGLGQRMMGAGRLKGLAFAAIGGVAFLAGSGVLAPQPALAWWRGGVWYGGPGPGYYGPRPYYYPPPIVVAPPPVYYAAPPVIYAAPPPPPTVYYPPQTPAPTAAARACYTPTSTCPMEVARAPGSTCYCSDSSGDRMYGQAR</sequence>
<keyword evidence="2" id="KW-1185">Reference proteome</keyword>
<dbReference type="AlphaFoldDB" id="A0A963YSX2"/>
<name>A0A963YSX2_9PROT</name>
<reference evidence="1" key="1">
    <citation type="journal article" date="2021" name="Microorganisms">
        <title>Acidisoma silvae sp. nov. and Acidisomacellulosilytica sp. nov., Two Acidophilic Bacteria Isolated from Decaying Wood, Hydrolyzing Cellulose and Producing Poly-3-hydroxybutyrate.</title>
        <authorList>
            <person name="Mieszkin S."/>
            <person name="Pouder E."/>
            <person name="Uroz S."/>
            <person name="Simon-Colin C."/>
            <person name="Alain K."/>
        </authorList>
    </citation>
    <scope>NUCLEOTIDE SEQUENCE</scope>
    <source>
        <strain evidence="1">HW T2.11</strain>
    </source>
</reference>
<accession>A0A963YSX2</accession>
<proteinExistence type="predicted"/>
<comment type="caution">
    <text evidence="1">The sequence shown here is derived from an EMBL/GenBank/DDBJ whole genome shotgun (WGS) entry which is preliminary data.</text>
</comment>
<evidence type="ECO:0000313" key="2">
    <source>
        <dbReference type="Proteomes" id="UP000708298"/>
    </source>
</evidence>
<evidence type="ECO:0000313" key="1">
    <source>
        <dbReference type="EMBL" id="MCB8875753.1"/>
    </source>
</evidence>
<dbReference type="Proteomes" id="UP000708298">
    <property type="component" value="Unassembled WGS sequence"/>
</dbReference>
<reference evidence="1" key="2">
    <citation type="submission" date="2021-01" db="EMBL/GenBank/DDBJ databases">
        <authorList>
            <person name="Mieszkin S."/>
            <person name="Pouder E."/>
            <person name="Alain K."/>
        </authorList>
    </citation>
    <scope>NUCLEOTIDE SEQUENCE</scope>
    <source>
        <strain evidence="1">HW T2.11</strain>
    </source>
</reference>
<organism evidence="1 2">
    <name type="scientific">Acidisoma silvae</name>
    <dbReference type="NCBI Taxonomy" id="2802396"/>
    <lineage>
        <taxon>Bacteria</taxon>
        <taxon>Pseudomonadati</taxon>
        <taxon>Pseudomonadota</taxon>
        <taxon>Alphaproteobacteria</taxon>
        <taxon>Acetobacterales</taxon>
        <taxon>Acidocellaceae</taxon>
        <taxon>Acidisoma</taxon>
    </lineage>
</organism>
<gene>
    <name evidence="1" type="ORF">ASILVAE211_11210</name>
</gene>